<dbReference type="RefSeq" id="WP_280052631.1">
    <property type="nucleotide sequence ID" value="NZ_JAOBYN010000001.1"/>
</dbReference>
<reference evidence="1" key="1">
    <citation type="submission" date="2022-09" db="EMBL/GenBank/DDBJ databases">
        <title>Intensive care unit water sources are persistently colonized with multi-drug resistant bacteria and are the site of extensive horizontal gene transfer of antibiotic resistance genes.</title>
        <authorList>
            <person name="Diorio-Toth L."/>
        </authorList>
    </citation>
    <scope>NUCLEOTIDE SEQUENCE</scope>
    <source>
        <strain evidence="1">GD03990</strain>
    </source>
</reference>
<evidence type="ECO:0008006" key="3">
    <source>
        <dbReference type="Google" id="ProtNLM"/>
    </source>
</evidence>
<gene>
    <name evidence="1" type="ORF">N5C05_01515</name>
</gene>
<evidence type="ECO:0000313" key="2">
    <source>
        <dbReference type="Proteomes" id="UP001158730"/>
    </source>
</evidence>
<accession>A0AA42MYV1</accession>
<proteinExistence type="predicted"/>
<dbReference type="PROSITE" id="PS51257">
    <property type="entry name" value="PROKAR_LIPOPROTEIN"/>
    <property type="match status" value="1"/>
</dbReference>
<dbReference type="AlphaFoldDB" id="A0AA42MYV1"/>
<evidence type="ECO:0000313" key="1">
    <source>
        <dbReference type="EMBL" id="MDH1053434.1"/>
    </source>
</evidence>
<dbReference type="EMBL" id="JAOBYN010000001">
    <property type="protein sequence ID" value="MDH1053434.1"/>
    <property type="molecule type" value="Genomic_DNA"/>
</dbReference>
<sequence>MNSRIALVLLALALGGCMTYDEGRVGSLGQSVYATNYEQIANKELAAKPGTEPPAAGVDGPLTEKVLDGYRGKTGDAQQVGQPIQINIGQ</sequence>
<comment type="caution">
    <text evidence="1">The sequence shown here is derived from an EMBL/GenBank/DDBJ whole genome shotgun (WGS) entry which is preliminary data.</text>
</comment>
<protein>
    <recommendedName>
        <fullName evidence="3">Lipoprotein</fullName>
    </recommendedName>
</protein>
<name>A0AA42MYV1_AQUAC</name>
<dbReference type="Proteomes" id="UP001158730">
    <property type="component" value="Unassembled WGS sequence"/>
</dbReference>
<organism evidence="1 2">
    <name type="scientific">Aquipseudomonas alcaligenes</name>
    <name type="common">Pseudomonas alcaligenes</name>
    <dbReference type="NCBI Taxonomy" id="43263"/>
    <lineage>
        <taxon>Bacteria</taxon>
        <taxon>Pseudomonadati</taxon>
        <taxon>Pseudomonadota</taxon>
        <taxon>Gammaproteobacteria</taxon>
        <taxon>Pseudomonadales</taxon>
        <taxon>Pseudomonadaceae</taxon>
        <taxon>Aquipseudomonas</taxon>
    </lineage>
</organism>